<sequence length="63" mass="7586">SSPSLRGIDYIYLANTISRYLSHLIDLEHSGYQIMIEIEFHRERIWRTFQNILQSVVITYRMP</sequence>
<dbReference type="Proteomes" id="UP001233999">
    <property type="component" value="Unassembled WGS sequence"/>
</dbReference>
<keyword evidence="2" id="KW-1185">Reference proteome</keyword>
<feature type="non-terminal residue" evidence="1">
    <location>
        <position position="63"/>
    </location>
</feature>
<reference evidence="1" key="2">
    <citation type="submission" date="2023-05" db="EMBL/GenBank/DDBJ databases">
        <authorList>
            <person name="Fouks B."/>
        </authorList>
    </citation>
    <scope>NUCLEOTIDE SEQUENCE</scope>
    <source>
        <strain evidence="1">Stay&amp;Tobe</strain>
        <tissue evidence="1">Testes</tissue>
    </source>
</reference>
<evidence type="ECO:0000313" key="2">
    <source>
        <dbReference type="Proteomes" id="UP001233999"/>
    </source>
</evidence>
<reference evidence="1" key="1">
    <citation type="journal article" date="2023" name="IScience">
        <title>Live-bearing cockroach genome reveals convergent evolutionary mechanisms linked to viviparity in insects and beyond.</title>
        <authorList>
            <person name="Fouks B."/>
            <person name="Harrison M.C."/>
            <person name="Mikhailova A.A."/>
            <person name="Marchal E."/>
            <person name="English S."/>
            <person name="Carruthers M."/>
            <person name="Jennings E.C."/>
            <person name="Chiamaka E.L."/>
            <person name="Frigard R.A."/>
            <person name="Pippel M."/>
            <person name="Attardo G.M."/>
            <person name="Benoit J.B."/>
            <person name="Bornberg-Bauer E."/>
            <person name="Tobe S.S."/>
        </authorList>
    </citation>
    <scope>NUCLEOTIDE SEQUENCE</scope>
    <source>
        <strain evidence="1">Stay&amp;Tobe</strain>
    </source>
</reference>
<proteinExistence type="predicted"/>
<protein>
    <submittedName>
        <fullName evidence="1">Uncharacterized protein</fullName>
    </submittedName>
</protein>
<accession>A0AAD8AG59</accession>
<dbReference type="EMBL" id="JASPKZ010001593">
    <property type="protein sequence ID" value="KAJ9597677.1"/>
    <property type="molecule type" value="Genomic_DNA"/>
</dbReference>
<dbReference type="AlphaFoldDB" id="A0AAD8AG59"/>
<gene>
    <name evidence="1" type="ORF">L9F63_011479</name>
</gene>
<comment type="caution">
    <text evidence="1">The sequence shown here is derived from an EMBL/GenBank/DDBJ whole genome shotgun (WGS) entry which is preliminary data.</text>
</comment>
<evidence type="ECO:0000313" key="1">
    <source>
        <dbReference type="EMBL" id="KAJ9597677.1"/>
    </source>
</evidence>
<organism evidence="1 2">
    <name type="scientific">Diploptera punctata</name>
    <name type="common">Pacific beetle cockroach</name>
    <dbReference type="NCBI Taxonomy" id="6984"/>
    <lineage>
        <taxon>Eukaryota</taxon>
        <taxon>Metazoa</taxon>
        <taxon>Ecdysozoa</taxon>
        <taxon>Arthropoda</taxon>
        <taxon>Hexapoda</taxon>
        <taxon>Insecta</taxon>
        <taxon>Pterygota</taxon>
        <taxon>Neoptera</taxon>
        <taxon>Polyneoptera</taxon>
        <taxon>Dictyoptera</taxon>
        <taxon>Blattodea</taxon>
        <taxon>Blaberoidea</taxon>
        <taxon>Blaberidae</taxon>
        <taxon>Diplopterinae</taxon>
        <taxon>Diploptera</taxon>
    </lineage>
</organism>
<name>A0AAD8AG59_DIPPU</name>